<proteinExistence type="predicted"/>
<gene>
    <name evidence="2" type="ORF">E2562_027236</name>
</gene>
<protein>
    <submittedName>
        <fullName evidence="2">Uncharacterized protein</fullName>
    </submittedName>
</protein>
<name>A0A6G1D8C0_9ORYZ</name>
<dbReference type="AlphaFoldDB" id="A0A6G1D8C0"/>
<accession>A0A6G1D8C0</accession>
<organism evidence="2 3">
    <name type="scientific">Oryza meyeriana var. granulata</name>
    <dbReference type="NCBI Taxonomy" id="110450"/>
    <lineage>
        <taxon>Eukaryota</taxon>
        <taxon>Viridiplantae</taxon>
        <taxon>Streptophyta</taxon>
        <taxon>Embryophyta</taxon>
        <taxon>Tracheophyta</taxon>
        <taxon>Spermatophyta</taxon>
        <taxon>Magnoliopsida</taxon>
        <taxon>Liliopsida</taxon>
        <taxon>Poales</taxon>
        <taxon>Poaceae</taxon>
        <taxon>BOP clade</taxon>
        <taxon>Oryzoideae</taxon>
        <taxon>Oryzeae</taxon>
        <taxon>Oryzinae</taxon>
        <taxon>Oryza</taxon>
        <taxon>Oryza meyeriana</taxon>
    </lineage>
</organism>
<evidence type="ECO:0000313" key="2">
    <source>
        <dbReference type="EMBL" id="KAF0908681.1"/>
    </source>
</evidence>
<evidence type="ECO:0000256" key="1">
    <source>
        <dbReference type="SAM" id="Phobius"/>
    </source>
</evidence>
<dbReference type="Proteomes" id="UP000479710">
    <property type="component" value="Unassembled WGS sequence"/>
</dbReference>
<reference evidence="2 3" key="1">
    <citation type="submission" date="2019-11" db="EMBL/GenBank/DDBJ databases">
        <title>Whole genome sequence of Oryza granulata.</title>
        <authorList>
            <person name="Li W."/>
        </authorList>
    </citation>
    <scope>NUCLEOTIDE SEQUENCE [LARGE SCALE GENOMIC DNA]</scope>
    <source>
        <strain evidence="3">cv. Menghai</strain>
        <tissue evidence="2">Leaf</tissue>
    </source>
</reference>
<dbReference type="EMBL" id="SPHZ02000007">
    <property type="protein sequence ID" value="KAF0908681.1"/>
    <property type="molecule type" value="Genomic_DNA"/>
</dbReference>
<feature type="transmembrane region" description="Helical" evidence="1">
    <location>
        <begin position="37"/>
        <end position="55"/>
    </location>
</feature>
<comment type="caution">
    <text evidence="2">The sequence shown here is derived from an EMBL/GenBank/DDBJ whole genome shotgun (WGS) entry which is preliminary data.</text>
</comment>
<keyword evidence="1" id="KW-0472">Membrane</keyword>
<keyword evidence="1" id="KW-1133">Transmembrane helix</keyword>
<sequence>MATLIPRKPFVTLIPGTDPHSAAHTTSAVPKKALPSMIFKSVLILVVILVILKPVPKTNHSCHRRPQPPWTPHVDRKILNLLIKAPFQQGKILNILF</sequence>
<keyword evidence="3" id="KW-1185">Reference proteome</keyword>
<evidence type="ECO:0000313" key="3">
    <source>
        <dbReference type="Proteomes" id="UP000479710"/>
    </source>
</evidence>
<keyword evidence="1" id="KW-0812">Transmembrane</keyword>